<proteinExistence type="predicted"/>
<evidence type="ECO:0000313" key="3">
    <source>
        <dbReference type="Proteomes" id="UP001442494"/>
    </source>
</evidence>
<gene>
    <name evidence="2" type="ORF">NDI37_08200</name>
</gene>
<accession>A0ABV0JLY8</accession>
<keyword evidence="1" id="KW-0732">Signal</keyword>
<sequence length="241" mass="25968">MKKLLTLAALTLFIPLFHAKAEAATMIKVSQESRAGVGDFNSNILGYIKAFSTTKTAAEYYKYSSHYYGGLSNDASLDLTAKQSHLFFVDAADGLSLFTVHDKPGNVIGGAAKMRFDLSGDTASLKMVDDPGEAIASADGTVFIADHAWSPCCTDGLAIGSLDGNWEMKVQFTGWYRGLNAWKAYSSSSKSSTISLAMQNYRRVQLNVVPASIPEPSSIASIVFASFLALAVLRRQRKGIL</sequence>
<evidence type="ECO:0000256" key="1">
    <source>
        <dbReference type="SAM" id="SignalP"/>
    </source>
</evidence>
<organism evidence="2 3">
    <name type="scientific">Funiculus sociatus GB2-A5</name>
    <dbReference type="NCBI Taxonomy" id="2933946"/>
    <lineage>
        <taxon>Bacteria</taxon>
        <taxon>Bacillati</taxon>
        <taxon>Cyanobacteriota</taxon>
        <taxon>Cyanophyceae</taxon>
        <taxon>Coleofasciculales</taxon>
        <taxon>Coleofasciculaceae</taxon>
        <taxon>Funiculus</taxon>
    </lineage>
</organism>
<dbReference type="NCBIfam" id="TIGR02595">
    <property type="entry name" value="PEP_CTERM"/>
    <property type="match status" value="1"/>
</dbReference>
<reference evidence="2 3" key="1">
    <citation type="submission" date="2022-04" db="EMBL/GenBank/DDBJ databases">
        <title>Positive selection, recombination, and allopatry shape intraspecific diversity of widespread and dominant cyanobacteria.</title>
        <authorList>
            <person name="Wei J."/>
            <person name="Shu W."/>
            <person name="Hu C."/>
        </authorList>
    </citation>
    <scope>NUCLEOTIDE SEQUENCE [LARGE SCALE GENOMIC DNA]</scope>
    <source>
        <strain evidence="2 3">GB2-A5</strain>
    </source>
</reference>
<dbReference type="RefSeq" id="WP_190424057.1">
    <property type="nucleotide sequence ID" value="NZ_JAMPKK010000013.1"/>
</dbReference>
<name>A0ABV0JLY8_9CYAN</name>
<dbReference type="InterPro" id="IPR013424">
    <property type="entry name" value="Ice-binding_C"/>
</dbReference>
<dbReference type="Proteomes" id="UP001442494">
    <property type="component" value="Unassembled WGS sequence"/>
</dbReference>
<evidence type="ECO:0000313" key="2">
    <source>
        <dbReference type="EMBL" id="MEP0864450.1"/>
    </source>
</evidence>
<protein>
    <submittedName>
        <fullName evidence="2">PEP-CTERM sorting domain-containing protein</fullName>
    </submittedName>
</protein>
<feature type="chain" id="PRO_5047497076" evidence="1">
    <location>
        <begin position="24"/>
        <end position="241"/>
    </location>
</feature>
<dbReference type="EMBL" id="JAMPKK010000013">
    <property type="protein sequence ID" value="MEP0864450.1"/>
    <property type="molecule type" value="Genomic_DNA"/>
</dbReference>
<comment type="caution">
    <text evidence="2">The sequence shown here is derived from an EMBL/GenBank/DDBJ whole genome shotgun (WGS) entry which is preliminary data.</text>
</comment>
<keyword evidence="3" id="KW-1185">Reference proteome</keyword>
<feature type="signal peptide" evidence="1">
    <location>
        <begin position="1"/>
        <end position="23"/>
    </location>
</feature>